<evidence type="ECO:0000313" key="2">
    <source>
        <dbReference type="EMBL" id="TFH84230.1"/>
    </source>
</evidence>
<dbReference type="EMBL" id="SGVY01000004">
    <property type="protein sequence ID" value="TFH84230.1"/>
    <property type="molecule type" value="Genomic_DNA"/>
</dbReference>
<organism evidence="2 3">
    <name type="scientific">Segatella hominis</name>
    <dbReference type="NCBI Taxonomy" id="2518605"/>
    <lineage>
        <taxon>Bacteria</taxon>
        <taxon>Pseudomonadati</taxon>
        <taxon>Bacteroidota</taxon>
        <taxon>Bacteroidia</taxon>
        <taxon>Bacteroidales</taxon>
        <taxon>Prevotellaceae</taxon>
        <taxon>Segatella</taxon>
    </lineage>
</organism>
<reference evidence="2 3" key="1">
    <citation type="submission" date="2019-02" db="EMBL/GenBank/DDBJ databases">
        <title>Draft Genome Sequence of the Prevotella sp. BCRC 81118, Isolated from Human Feces.</title>
        <authorList>
            <person name="Huang C.-H."/>
        </authorList>
    </citation>
    <scope>NUCLEOTIDE SEQUENCE [LARGE SCALE GENOMIC DNA]</scope>
    <source>
        <strain evidence="2 3">BCRC 81118</strain>
    </source>
</reference>
<feature type="region of interest" description="Disordered" evidence="1">
    <location>
        <begin position="104"/>
        <end position="146"/>
    </location>
</feature>
<dbReference type="RefSeq" id="WP_134842663.1">
    <property type="nucleotide sequence ID" value="NZ_SGVY01000004.1"/>
</dbReference>
<feature type="compositionally biased region" description="Low complexity" evidence="1">
    <location>
        <begin position="111"/>
        <end position="146"/>
    </location>
</feature>
<evidence type="ECO:0000256" key="1">
    <source>
        <dbReference type="SAM" id="MobiDB-lite"/>
    </source>
</evidence>
<dbReference type="OrthoDB" id="598142at2"/>
<proteinExistence type="predicted"/>
<accession>A0A4Y8VUP7</accession>
<dbReference type="Proteomes" id="UP000297872">
    <property type="component" value="Unassembled WGS sequence"/>
</dbReference>
<protein>
    <submittedName>
        <fullName evidence="2">DUF3127 domain-containing protein</fullName>
    </submittedName>
</protein>
<dbReference type="GeneID" id="302994168"/>
<dbReference type="Pfam" id="PF11325">
    <property type="entry name" value="DUF3127"/>
    <property type="match status" value="1"/>
</dbReference>
<gene>
    <name evidence="2" type="ORF">EXN75_02510</name>
</gene>
<comment type="caution">
    <text evidence="2">The sequence shown here is derived from an EMBL/GenBank/DDBJ whole genome shotgun (WGS) entry which is preliminary data.</text>
</comment>
<dbReference type="AlphaFoldDB" id="A0A4Y8VUP7"/>
<name>A0A4Y8VUP7_9BACT</name>
<sequence length="146" mass="15436">MELQGKVIAVLPERSGVSARGEWKSQSFVIETHEQYPKKLVFDVFGADRLAQFNIQSGEEINVSFDIDAHEYNGRWFNNVRAWNVVKVDPNAVGMMGGVQPGAAPFPPMGAPAAPAGGATAPFPPAQNVAPAADANAGGSADDLPF</sequence>
<keyword evidence="3" id="KW-1185">Reference proteome</keyword>
<evidence type="ECO:0000313" key="3">
    <source>
        <dbReference type="Proteomes" id="UP000297872"/>
    </source>
</evidence>
<dbReference type="InterPro" id="IPR021474">
    <property type="entry name" value="DUF3127"/>
</dbReference>